<dbReference type="GO" id="GO:0016853">
    <property type="term" value="F:isomerase activity"/>
    <property type="evidence" value="ECO:0007669"/>
    <property type="project" value="UniProtKB-KW"/>
</dbReference>
<sequence length="780" mass="91822">MKLQILILSLITLFFTACSVKPLQPVQFESIKKDISFTNDIKAILDNRCVSCHSCYNSPCQLKLSSFKGLQRGASKEDIYANRLSAANPTRLFTDAVNEKQWREKGFFSVTDTLVNTLDNSKESIMMQYLSVKNKNPLNIGEYSPETDELSCSKDTDELSEFFDDNPHKGMPYGFPALEKNEYNLLMTWLKNGAKDDTIKNYIPSKEQLQIDKFEKFLNNKSIKHKVSARYIYEHLFLAHISFDDKSENFYELVRSKTPNGKSVEIIATKFPYDEIKEEFFYRFRKIESTIVHKTHMVYKLNDSKLLRFNELFINPKWDIKPYLASYDKSISANGLKVFEQIPAISRYEFMLDNIHYIIMTFIRGPVCKGQVALNVIQDHFWVMFMDPKYDVSLHDKFYLHDNLKNLFIPNQYGDNPSIFKTTSILDNYDFAKEYQSNKSKIYKQYYPKGLDINSIWKGNKKEENDSILTIYRHFDSASVHKGALGNIPKTLWVIDYPLLERIYYSLVAGFDVFGNTPHQLLVRKHMDRLRIEGESNFLEYLPKESRKEYFNSWYQGWLASQLSVYVPSEVQSSIDYKTDDFKEEFVQKVFDYTKTKKDSINFIEKEYIPMDIKEKYTNKEEIEETFKSLTLPNSSQIIKTFTDSKSNLAHIRIKMNDKKDLVYSMIINRWHKNVALLFSEESRLDSSKDTVNYRQGFIGSYPNVYVEVKQDDLSEFFNLLKNYKNNEVDKKKILKFVINRANPNFWKSFDWFNNKFKTEDSLNYGLMDLNRYISKAIND</sequence>
<organism evidence="1 2">
    <name type="scientific">Poseidonibacter ostreae</name>
    <dbReference type="NCBI Taxonomy" id="2654171"/>
    <lineage>
        <taxon>Bacteria</taxon>
        <taxon>Pseudomonadati</taxon>
        <taxon>Campylobacterota</taxon>
        <taxon>Epsilonproteobacteria</taxon>
        <taxon>Campylobacterales</taxon>
        <taxon>Arcobacteraceae</taxon>
        <taxon>Poseidonibacter</taxon>
    </lineage>
</organism>
<proteinExistence type="predicted"/>
<keyword evidence="2" id="KW-1185">Reference proteome</keyword>
<dbReference type="EMBL" id="WFKJ01000040">
    <property type="protein sequence ID" value="KAB7889114.1"/>
    <property type="molecule type" value="Genomic_DNA"/>
</dbReference>
<name>A0ABQ6VMI4_9BACT</name>
<gene>
    <name evidence="1" type="ORF">GBG18_11640</name>
</gene>
<protein>
    <submittedName>
        <fullName evidence="1">Peptidylprolyl isomerase</fullName>
    </submittedName>
</protein>
<reference evidence="1 2" key="1">
    <citation type="submission" date="2019-10" db="EMBL/GenBank/DDBJ databases">
        <title>Poseidonibacter ostreae sp. nov., isolated from the gut of the Ostrea denselamellosa.</title>
        <authorList>
            <person name="Choi A."/>
        </authorList>
    </citation>
    <scope>NUCLEOTIDE SEQUENCE [LARGE SCALE GENOMIC DNA]</scope>
    <source>
        <strain evidence="1 2">SJOD-M-5</strain>
    </source>
</reference>
<evidence type="ECO:0000313" key="1">
    <source>
        <dbReference type="EMBL" id="KAB7889114.1"/>
    </source>
</evidence>
<dbReference type="Proteomes" id="UP000461010">
    <property type="component" value="Unassembled WGS sequence"/>
</dbReference>
<dbReference type="RefSeq" id="WP_152191270.1">
    <property type="nucleotide sequence ID" value="NZ_WFKI01000004.1"/>
</dbReference>
<comment type="caution">
    <text evidence="1">The sequence shown here is derived from an EMBL/GenBank/DDBJ whole genome shotgun (WGS) entry which is preliminary data.</text>
</comment>
<dbReference type="PROSITE" id="PS51257">
    <property type="entry name" value="PROKAR_LIPOPROTEIN"/>
    <property type="match status" value="1"/>
</dbReference>
<dbReference type="Pfam" id="PF06934">
    <property type="entry name" value="CTI"/>
    <property type="match status" value="1"/>
</dbReference>
<accession>A0ABQ6VMI4</accession>
<dbReference type="InterPro" id="IPR010706">
    <property type="entry name" value="Fatty_acid_cis-trans_isomerase"/>
</dbReference>
<evidence type="ECO:0000313" key="2">
    <source>
        <dbReference type="Proteomes" id="UP000461010"/>
    </source>
</evidence>
<keyword evidence="1" id="KW-0413">Isomerase</keyword>